<dbReference type="EMBL" id="UINC01032270">
    <property type="protein sequence ID" value="SVB19650.1"/>
    <property type="molecule type" value="Genomic_DNA"/>
</dbReference>
<proteinExistence type="predicted"/>
<feature type="non-terminal residue" evidence="1">
    <location>
        <position position="76"/>
    </location>
</feature>
<reference evidence="1" key="1">
    <citation type="submission" date="2018-05" db="EMBL/GenBank/DDBJ databases">
        <authorList>
            <person name="Lanie J.A."/>
            <person name="Ng W.-L."/>
            <person name="Kazmierczak K.M."/>
            <person name="Andrzejewski T.M."/>
            <person name="Davidsen T.M."/>
            <person name="Wayne K.J."/>
            <person name="Tettelin H."/>
            <person name="Glass J.I."/>
            <person name="Rusch D."/>
            <person name="Podicherti R."/>
            <person name="Tsui H.-C.T."/>
            <person name="Winkler M.E."/>
        </authorList>
    </citation>
    <scope>NUCLEOTIDE SEQUENCE</scope>
</reference>
<sequence>MSFLSSPGVHVREIDLTNVVPSVATTVGAIVMPAEKGPVSSITTLGSEQELVQVFGEPQSDNFEWWFTASSFLQYS</sequence>
<protein>
    <submittedName>
        <fullName evidence="1">Uncharacterized protein</fullName>
    </submittedName>
</protein>
<name>A0A382C0Q0_9ZZZZ</name>
<accession>A0A382C0Q0</accession>
<dbReference type="AlphaFoldDB" id="A0A382C0Q0"/>
<evidence type="ECO:0000313" key="1">
    <source>
        <dbReference type="EMBL" id="SVB19650.1"/>
    </source>
</evidence>
<dbReference type="Gene3D" id="3.40.50.11780">
    <property type="match status" value="1"/>
</dbReference>
<gene>
    <name evidence="1" type="ORF">METZ01_LOCUS172504</name>
</gene>
<organism evidence="1">
    <name type="scientific">marine metagenome</name>
    <dbReference type="NCBI Taxonomy" id="408172"/>
    <lineage>
        <taxon>unclassified sequences</taxon>
        <taxon>metagenomes</taxon>
        <taxon>ecological metagenomes</taxon>
    </lineage>
</organism>